<reference evidence="2 3" key="1">
    <citation type="submission" date="2019-06" db="EMBL/GenBank/DDBJ databases">
        <title>Discovery of a novel chromosome fission-fusion reversal in muntjac.</title>
        <authorList>
            <person name="Mudd A.B."/>
            <person name="Bredeson J.V."/>
            <person name="Baum R."/>
            <person name="Hockemeyer D."/>
            <person name="Rokhsar D.S."/>
        </authorList>
    </citation>
    <scope>NUCLEOTIDE SEQUENCE [LARGE SCALE GENOMIC DNA]</scope>
    <source>
        <strain evidence="2">UCam_UCB_Mr</strain>
        <tissue evidence="2">Fibroblast cell line</tissue>
    </source>
</reference>
<gene>
    <name evidence="2" type="ORF">FD755_008113</name>
</gene>
<feature type="transmembrane region" description="Helical" evidence="1">
    <location>
        <begin position="12"/>
        <end position="39"/>
    </location>
</feature>
<keyword evidence="3" id="KW-1185">Reference proteome</keyword>
<keyword evidence="1" id="KW-0472">Membrane</keyword>
<keyword evidence="1" id="KW-1133">Transmembrane helix</keyword>
<protein>
    <submittedName>
        <fullName evidence="2">Uncharacterized protein</fullName>
    </submittedName>
</protein>
<organism evidence="2 3">
    <name type="scientific">Muntiacus reevesi</name>
    <name type="common">Reeves' muntjac</name>
    <name type="synonym">Cervus reevesi</name>
    <dbReference type="NCBI Taxonomy" id="9886"/>
    <lineage>
        <taxon>Eukaryota</taxon>
        <taxon>Metazoa</taxon>
        <taxon>Chordata</taxon>
        <taxon>Craniata</taxon>
        <taxon>Vertebrata</taxon>
        <taxon>Euteleostomi</taxon>
        <taxon>Mammalia</taxon>
        <taxon>Eutheria</taxon>
        <taxon>Laurasiatheria</taxon>
        <taxon>Artiodactyla</taxon>
        <taxon>Ruminantia</taxon>
        <taxon>Pecora</taxon>
        <taxon>Cervidae</taxon>
        <taxon>Muntiacinae</taxon>
        <taxon>Muntiacus</taxon>
    </lineage>
</organism>
<dbReference type="EMBL" id="VCEB01000003">
    <property type="protein sequence ID" value="KAB0380329.1"/>
    <property type="molecule type" value="Genomic_DNA"/>
</dbReference>
<proteinExistence type="predicted"/>
<dbReference type="AlphaFoldDB" id="A0A5J5MJJ9"/>
<comment type="caution">
    <text evidence="2">The sequence shown here is derived from an EMBL/GenBank/DDBJ whole genome shotgun (WGS) entry which is preliminary data.</text>
</comment>
<accession>A0A5J5MJJ9</accession>
<feature type="non-terminal residue" evidence="2">
    <location>
        <position position="106"/>
    </location>
</feature>
<name>A0A5J5MJJ9_MUNRE</name>
<sequence length="106" mass="11904">MDLVALLKSHFLCHLIFCYVFIASGLIINTIQLFTLLLWPVNKQLFRKINCRLSYCVSSHLHDPDNHDGVITHLEPDILECEVKWALGSIAVNKASGGDGIPVELF</sequence>
<keyword evidence="1" id="KW-0812">Transmembrane</keyword>
<evidence type="ECO:0000313" key="2">
    <source>
        <dbReference type="EMBL" id="KAB0380329.1"/>
    </source>
</evidence>
<evidence type="ECO:0000313" key="3">
    <source>
        <dbReference type="Proteomes" id="UP000326062"/>
    </source>
</evidence>
<dbReference type="Proteomes" id="UP000326062">
    <property type="component" value="Chromosome 3"/>
</dbReference>
<evidence type="ECO:0000256" key="1">
    <source>
        <dbReference type="SAM" id="Phobius"/>
    </source>
</evidence>